<dbReference type="AlphaFoldDB" id="A0A2A8H9B9"/>
<evidence type="ECO:0000313" key="2">
    <source>
        <dbReference type="Proteomes" id="UP000220841"/>
    </source>
</evidence>
<organism evidence="1 2">
    <name type="scientific">Bacillus toyonensis</name>
    <dbReference type="NCBI Taxonomy" id="155322"/>
    <lineage>
        <taxon>Bacteria</taxon>
        <taxon>Bacillati</taxon>
        <taxon>Bacillota</taxon>
        <taxon>Bacilli</taxon>
        <taxon>Bacillales</taxon>
        <taxon>Bacillaceae</taxon>
        <taxon>Bacillus</taxon>
        <taxon>Bacillus cereus group</taxon>
    </lineage>
</organism>
<dbReference type="RefSeq" id="WP_098227342.1">
    <property type="nucleotide sequence ID" value="NZ_NUBY01000150.1"/>
</dbReference>
<gene>
    <name evidence="1" type="ORF">CN585_23930</name>
</gene>
<dbReference type="Proteomes" id="UP000220841">
    <property type="component" value="Unassembled WGS sequence"/>
</dbReference>
<protein>
    <submittedName>
        <fullName evidence="1">Uncharacterized protein</fullName>
    </submittedName>
</protein>
<reference evidence="1 2" key="1">
    <citation type="submission" date="2017-09" db="EMBL/GenBank/DDBJ databases">
        <title>Large-scale bioinformatics analysis of Bacillus genomes uncovers conserved roles of natural products in bacterial physiology.</title>
        <authorList>
            <consortium name="Agbiome Team Llc"/>
            <person name="Bleich R.M."/>
            <person name="Grubbs K.J."/>
            <person name="Santa Maria K.C."/>
            <person name="Allen S.E."/>
            <person name="Farag S."/>
            <person name="Shank E.A."/>
            <person name="Bowers A."/>
        </authorList>
    </citation>
    <scope>NUCLEOTIDE SEQUENCE [LARGE SCALE GENOMIC DNA]</scope>
    <source>
        <strain evidence="1 2">AFS021349</strain>
    </source>
</reference>
<dbReference type="EMBL" id="NUBY01000150">
    <property type="protein sequence ID" value="PEP99025.1"/>
    <property type="molecule type" value="Genomic_DNA"/>
</dbReference>
<proteinExistence type="predicted"/>
<sequence length="132" mass="14657">MNPDTFMRPMPPNEKSPFIGRVVDLKKGENQVTVSIPNDMLAFCGIKEDTKVEVWGLPDGTLSMRIATVCDLCNKGGRVYEIELFGKVSVICADDYVKLTGKSPTASDEVTIEHVEEVENRMIEKALSADQY</sequence>
<accession>A0A2A8H9B9</accession>
<evidence type="ECO:0000313" key="1">
    <source>
        <dbReference type="EMBL" id="PEP99025.1"/>
    </source>
</evidence>
<comment type="caution">
    <text evidence="1">The sequence shown here is derived from an EMBL/GenBank/DDBJ whole genome shotgun (WGS) entry which is preliminary data.</text>
</comment>
<name>A0A2A8H9B9_9BACI</name>